<proteinExistence type="predicted"/>
<dbReference type="PANTHER" id="PTHR43037">
    <property type="entry name" value="UNNAMED PRODUCT-RELATED"/>
    <property type="match status" value="1"/>
</dbReference>
<sequence length="349" mass="35961">MKSLDLGALRQAIADARSGNPSDLVRRTLAQHGLSAGGIGPAPANPLSALSGLAGKPGPVPTEPLVPGARFDSGHFVCDAGGRDYLKYVPASAGNGAAGMIMMLHGCTQNSADFAAGTGMNAIAERHRLIIVYPQQSRGDNAQSCWNWFSPGDQRRGRGEPAILAGLAVEMSKDHGIPPAQTFVAGLSAGAAMAVILGQTYHDVFAAVGAHSGLPFGSAKDVPSAFAAMAGKAGDTMRTSDPHPTPTIIFQGSADQTVHRANADRIAADVITAGPKQTLLDRVSGQTNGRGFVRETTTTSDGAALLEQWTIEGLGHAWSGGKPGGSYSDPKGPDASAEMVRFFLNLRKG</sequence>
<keyword evidence="1" id="KW-0732">Signal</keyword>
<name>A0A086Y5P9_9RHOB</name>
<protein>
    <submittedName>
        <fullName evidence="3">Esterase</fullName>
    </submittedName>
</protein>
<dbReference type="Proteomes" id="UP000028826">
    <property type="component" value="Unassembled WGS sequence"/>
</dbReference>
<dbReference type="InterPro" id="IPR050955">
    <property type="entry name" value="Plant_Biomass_Hydrol_Est"/>
</dbReference>
<gene>
    <name evidence="3" type="ORF">CN97_15735</name>
</gene>
<dbReference type="OrthoDB" id="9767239at2"/>
<dbReference type="NCBIfam" id="TIGR01840">
    <property type="entry name" value="esterase_phb"/>
    <property type="match status" value="1"/>
</dbReference>
<dbReference type="SUPFAM" id="SSF53474">
    <property type="entry name" value="alpha/beta-Hydrolases"/>
    <property type="match status" value="2"/>
</dbReference>
<evidence type="ECO:0000313" key="4">
    <source>
        <dbReference type="Proteomes" id="UP000028826"/>
    </source>
</evidence>
<dbReference type="GO" id="GO:0005576">
    <property type="term" value="C:extracellular region"/>
    <property type="evidence" value="ECO:0007669"/>
    <property type="project" value="InterPro"/>
</dbReference>
<evidence type="ECO:0000256" key="1">
    <source>
        <dbReference type="ARBA" id="ARBA00022729"/>
    </source>
</evidence>
<evidence type="ECO:0000313" key="3">
    <source>
        <dbReference type="EMBL" id="KFI29599.1"/>
    </source>
</evidence>
<keyword evidence="4" id="KW-1185">Reference proteome</keyword>
<accession>A0A086Y5P9</accession>
<organism evidence="3 4">
    <name type="scientific">Haematobacter massiliensis</name>
    <dbReference type="NCBI Taxonomy" id="195105"/>
    <lineage>
        <taxon>Bacteria</taxon>
        <taxon>Pseudomonadati</taxon>
        <taxon>Pseudomonadota</taxon>
        <taxon>Alphaproteobacteria</taxon>
        <taxon>Rhodobacterales</taxon>
        <taxon>Paracoccaceae</taxon>
        <taxon>Haematobacter</taxon>
    </lineage>
</organism>
<dbReference type="GO" id="GO:0016787">
    <property type="term" value="F:hydrolase activity"/>
    <property type="evidence" value="ECO:0007669"/>
    <property type="project" value="UniProtKB-KW"/>
</dbReference>
<keyword evidence="2" id="KW-0378">Hydrolase</keyword>
<dbReference type="Pfam" id="PF10503">
    <property type="entry name" value="Esterase_PHB"/>
    <property type="match status" value="1"/>
</dbReference>
<dbReference type="RefSeq" id="WP_035710390.1">
    <property type="nucleotide sequence ID" value="NZ_CAMIFG010000073.1"/>
</dbReference>
<dbReference type="EMBL" id="JGYG01000005">
    <property type="protein sequence ID" value="KFI29599.1"/>
    <property type="molecule type" value="Genomic_DNA"/>
</dbReference>
<dbReference type="InterPro" id="IPR010126">
    <property type="entry name" value="Esterase_phb"/>
</dbReference>
<dbReference type="AlphaFoldDB" id="A0A086Y5P9"/>
<dbReference type="STRING" id="195105.CN97_15735"/>
<dbReference type="InterPro" id="IPR029058">
    <property type="entry name" value="AB_hydrolase_fold"/>
</dbReference>
<comment type="caution">
    <text evidence="3">The sequence shown here is derived from an EMBL/GenBank/DDBJ whole genome shotgun (WGS) entry which is preliminary data.</text>
</comment>
<dbReference type="PANTHER" id="PTHR43037:SF1">
    <property type="entry name" value="BLL1128 PROTEIN"/>
    <property type="match status" value="1"/>
</dbReference>
<reference evidence="3 4" key="1">
    <citation type="submission" date="2014-03" db="EMBL/GenBank/DDBJ databases">
        <title>Genome of Haematobacter massiliensis CCUG 47968.</title>
        <authorList>
            <person name="Wang D."/>
            <person name="Wang G."/>
        </authorList>
    </citation>
    <scope>NUCLEOTIDE SEQUENCE [LARGE SCALE GENOMIC DNA]</scope>
    <source>
        <strain evidence="3 4">CCUG 47968</strain>
    </source>
</reference>
<dbReference type="Gene3D" id="3.40.50.1820">
    <property type="entry name" value="alpha/beta hydrolase"/>
    <property type="match status" value="1"/>
</dbReference>
<evidence type="ECO:0000256" key="2">
    <source>
        <dbReference type="ARBA" id="ARBA00022801"/>
    </source>
</evidence>
<dbReference type="eggNOG" id="COG3509">
    <property type="taxonomic scope" value="Bacteria"/>
</dbReference>